<dbReference type="AlphaFoldDB" id="A0A512E054"/>
<feature type="active site" description="Proton donor" evidence="3">
    <location>
        <position position="101"/>
    </location>
</feature>
<evidence type="ECO:0000256" key="3">
    <source>
        <dbReference type="PIRSR" id="PIRSR005384-1"/>
    </source>
</evidence>
<dbReference type="Pfam" id="PF02502">
    <property type="entry name" value="LacAB_rpiB"/>
    <property type="match status" value="1"/>
</dbReference>
<dbReference type="Gene3D" id="3.40.1400.10">
    <property type="entry name" value="Sugar-phosphate isomerase, RpiB/LacA/LacB"/>
    <property type="match status" value="1"/>
</dbReference>
<dbReference type="PANTHER" id="PTHR30345">
    <property type="entry name" value="RIBOSE-5-PHOSPHATE ISOMERASE B"/>
    <property type="match status" value="1"/>
</dbReference>
<dbReference type="Proteomes" id="UP000321523">
    <property type="component" value="Unassembled WGS sequence"/>
</dbReference>
<dbReference type="NCBIfam" id="TIGR00689">
    <property type="entry name" value="rpiB_lacA_lacB"/>
    <property type="match status" value="1"/>
</dbReference>
<dbReference type="NCBIfam" id="NF004051">
    <property type="entry name" value="PRK05571.1"/>
    <property type="match status" value="1"/>
</dbReference>
<dbReference type="SUPFAM" id="SSF89623">
    <property type="entry name" value="Ribose/Galactose isomerase RpiB/AlsB"/>
    <property type="match status" value="1"/>
</dbReference>
<reference evidence="5 6" key="1">
    <citation type="submission" date="2019-07" db="EMBL/GenBank/DDBJ databases">
        <title>Whole genome shotgun sequence of Skermanella aerolata NBRC 106429.</title>
        <authorList>
            <person name="Hosoyama A."/>
            <person name="Uohara A."/>
            <person name="Ohji S."/>
            <person name="Ichikawa N."/>
        </authorList>
    </citation>
    <scope>NUCLEOTIDE SEQUENCE [LARGE SCALE GENOMIC DNA]</scope>
    <source>
        <strain evidence="5 6">NBRC 106429</strain>
    </source>
</reference>
<evidence type="ECO:0000256" key="1">
    <source>
        <dbReference type="ARBA" id="ARBA00008754"/>
    </source>
</evidence>
<feature type="binding site" evidence="4">
    <location>
        <position position="139"/>
    </location>
    <ligand>
        <name>D-ribulose 5-phosphate</name>
        <dbReference type="ChEBI" id="CHEBI:58121"/>
    </ligand>
</feature>
<dbReference type="InterPro" id="IPR004785">
    <property type="entry name" value="RpiB"/>
</dbReference>
<organism evidence="5 6">
    <name type="scientific">Skermanella aerolata</name>
    <dbReference type="NCBI Taxonomy" id="393310"/>
    <lineage>
        <taxon>Bacteria</taxon>
        <taxon>Pseudomonadati</taxon>
        <taxon>Pseudomonadota</taxon>
        <taxon>Alphaproteobacteria</taxon>
        <taxon>Rhodospirillales</taxon>
        <taxon>Azospirillaceae</taxon>
        <taxon>Skermanella</taxon>
    </lineage>
</organism>
<dbReference type="PANTHER" id="PTHR30345:SF0">
    <property type="entry name" value="DNA DAMAGE-REPAIR_TOLERATION PROTEIN DRT102"/>
    <property type="match status" value="1"/>
</dbReference>
<feature type="binding site" evidence="4">
    <location>
        <position position="135"/>
    </location>
    <ligand>
        <name>D-ribulose 5-phosphate</name>
        <dbReference type="ChEBI" id="CHEBI:58121"/>
    </ligand>
</feature>
<feature type="binding site" evidence="4">
    <location>
        <position position="102"/>
    </location>
    <ligand>
        <name>D-ribulose 5-phosphate</name>
        <dbReference type="ChEBI" id="CHEBI:58121"/>
    </ligand>
</feature>
<dbReference type="PIRSF" id="PIRSF005384">
    <property type="entry name" value="RpiB_LacA_B"/>
    <property type="match status" value="1"/>
</dbReference>
<dbReference type="GO" id="GO:0009052">
    <property type="term" value="P:pentose-phosphate shunt, non-oxidative branch"/>
    <property type="evidence" value="ECO:0007669"/>
    <property type="project" value="TreeGrafter"/>
</dbReference>
<gene>
    <name evidence="5" type="ORF">SAE02_62520</name>
</gene>
<dbReference type="RefSeq" id="WP_044434933.1">
    <property type="nucleotide sequence ID" value="NZ_BJYZ01000035.1"/>
</dbReference>
<dbReference type="OrthoDB" id="1778624at2"/>
<keyword evidence="2 5" id="KW-0413">Isomerase</keyword>
<evidence type="ECO:0000313" key="6">
    <source>
        <dbReference type="Proteomes" id="UP000321523"/>
    </source>
</evidence>
<dbReference type="EMBL" id="BJYZ01000035">
    <property type="protein sequence ID" value="GEO42104.1"/>
    <property type="molecule type" value="Genomic_DNA"/>
</dbReference>
<dbReference type="GO" id="GO:0004751">
    <property type="term" value="F:ribose-5-phosphate isomerase activity"/>
    <property type="evidence" value="ECO:0007669"/>
    <property type="project" value="TreeGrafter"/>
</dbReference>
<name>A0A512E054_9PROT</name>
<keyword evidence="6" id="KW-1185">Reference proteome</keyword>
<comment type="caution">
    <text evidence="5">The sequence shown here is derived from an EMBL/GenBank/DDBJ whole genome shotgun (WGS) entry which is preliminary data.</text>
</comment>
<feature type="active site" description="Proton acceptor" evidence="3">
    <location>
        <position position="68"/>
    </location>
</feature>
<evidence type="ECO:0000256" key="4">
    <source>
        <dbReference type="PIRSR" id="PIRSR005384-2"/>
    </source>
</evidence>
<feature type="binding site" evidence="4">
    <location>
        <begin position="11"/>
        <end position="12"/>
    </location>
    <ligand>
        <name>D-ribulose 5-phosphate</name>
        <dbReference type="ChEBI" id="CHEBI:58121"/>
    </ligand>
</feature>
<evidence type="ECO:0000256" key="2">
    <source>
        <dbReference type="ARBA" id="ARBA00023235"/>
    </source>
</evidence>
<accession>A0A512E054</accession>
<sequence>MSGQKIVIASDHAGFDFKASLKDTLAGQGYEVIDLGTNGPESVDYPDYAAALAGAIREGRAERGVLICGTGIGISIAANRHPGIRAALCHDTTGARLSRQHNDANVLVLGARVTGIETAQDCLAAFLATPFEGGRHSRRVDKMG</sequence>
<dbReference type="InterPro" id="IPR003500">
    <property type="entry name" value="RpiB_LacA_LacB"/>
</dbReference>
<protein>
    <submittedName>
        <fullName evidence="5">Ribose 5-phosphate isomerase B</fullName>
    </submittedName>
</protein>
<evidence type="ECO:0000313" key="5">
    <source>
        <dbReference type="EMBL" id="GEO42104.1"/>
    </source>
</evidence>
<feature type="binding site" evidence="4">
    <location>
        <position position="112"/>
    </location>
    <ligand>
        <name>D-ribulose 5-phosphate</name>
        <dbReference type="ChEBI" id="CHEBI:58121"/>
    </ligand>
</feature>
<dbReference type="NCBIfam" id="TIGR01120">
    <property type="entry name" value="rpiB"/>
    <property type="match status" value="1"/>
</dbReference>
<comment type="similarity">
    <text evidence="1">Belongs to the LacAB/RpiB family.</text>
</comment>
<proteinExistence type="inferred from homology"/>
<dbReference type="InterPro" id="IPR036569">
    <property type="entry name" value="RpiB_LacA_LacB_sf"/>
</dbReference>
<dbReference type="GO" id="GO:0019316">
    <property type="term" value="P:D-allose catabolic process"/>
    <property type="evidence" value="ECO:0007669"/>
    <property type="project" value="TreeGrafter"/>
</dbReference>
<feature type="binding site" evidence="4">
    <location>
        <begin position="69"/>
        <end position="73"/>
    </location>
    <ligand>
        <name>D-ribulose 5-phosphate</name>
        <dbReference type="ChEBI" id="CHEBI:58121"/>
    </ligand>
</feature>